<evidence type="ECO:0000256" key="1">
    <source>
        <dbReference type="ARBA" id="ARBA00023015"/>
    </source>
</evidence>
<evidence type="ECO:0000259" key="4">
    <source>
        <dbReference type="PROSITE" id="PS01124"/>
    </source>
</evidence>
<dbReference type="Gene3D" id="1.10.10.60">
    <property type="entry name" value="Homeodomain-like"/>
    <property type="match status" value="1"/>
</dbReference>
<dbReference type="InterPro" id="IPR035418">
    <property type="entry name" value="AraC-bd_2"/>
</dbReference>
<dbReference type="SMART" id="SM00342">
    <property type="entry name" value="HTH_ARAC"/>
    <property type="match status" value="1"/>
</dbReference>
<dbReference type="Pfam" id="PF12833">
    <property type="entry name" value="HTH_18"/>
    <property type="match status" value="1"/>
</dbReference>
<dbReference type="PROSITE" id="PS01124">
    <property type="entry name" value="HTH_ARAC_FAMILY_2"/>
    <property type="match status" value="1"/>
</dbReference>
<dbReference type="RefSeq" id="WP_307486152.1">
    <property type="nucleotide sequence ID" value="NZ_JAUTBF010000001.1"/>
</dbReference>
<evidence type="ECO:0000256" key="2">
    <source>
        <dbReference type="ARBA" id="ARBA00023125"/>
    </source>
</evidence>
<comment type="caution">
    <text evidence="5">The sequence shown here is derived from an EMBL/GenBank/DDBJ whole genome shotgun (WGS) entry which is preliminary data.</text>
</comment>
<evidence type="ECO:0000313" key="6">
    <source>
        <dbReference type="Proteomes" id="UP001226691"/>
    </source>
</evidence>
<feature type="domain" description="HTH araC/xylS-type" evidence="4">
    <location>
        <begin position="221"/>
        <end position="320"/>
    </location>
</feature>
<evidence type="ECO:0000313" key="5">
    <source>
        <dbReference type="EMBL" id="MDQ1124635.1"/>
    </source>
</evidence>
<reference evidence="5 6" key="1">
    <citation type="submission" date="2023-07" db="EMBL/GenBank/DDBJ databases">
        <title>Functional and genomic diversity of the sorghum phyllosphere microbiome.</title>
        <authorList>
            <person name="Shade A."/>
        </authorList>
    </citation>
    <scope>NUCLEOTIDE SEQUENCE [LARGE SCALE GENOMIC DNA]</scope>
    <source>
        <strain evidence="5 6">SORGH_AS_1207</strain>
    </source>
</reference>
<accession>A0ABU0TYP7</accession>
<protein>
    <submittedName>
        <fullName evidence="5">AraC-like DNA-binding protein</fullName>
    </submittedName>
</protein>
<keyword evidence="6" id="KW-1185">Reference proteome</keyword>
<keyword evidence="3" id="KW-0804">Transcription</keyword>
<dbReference type="InterPro" id="IPR050204">
    <property type="entry name" value="AraC_XylS_family_regulators"/>
</dbReference>
<proteinExistence type="predicted"/>
<dbReference type="PANTHER" id="PTHR46796">
    <property type="entry name" value="HTH-TYPE TRANSCRIPTIONAL ACTIVATOR RHAS-RELATED"/>
    <property type="match status" value="1"/>
</dbReference>
<sequence length="325" mass="36181">MAYWSLDALPAKERFPFWREVLCQAFTPLSAELDGRRGDEPSGWVRSARLAESNGAEIASRTQVITHGRSEIGRTDEHFLFVNVVLEGRCVVEQDGRRAAIPAGGFSVVDTTREYRQHYIEDPGHRRWRVLSYRLPRTRVLGQLHDPGSVTATLQTGERTGASAVALSTMLGVWRNAERLDPTASLAAETAVHAVVVAALDNVARRTASWDRAQVDGALRAEIERHVQRNLRDGDLSAAATAQRFAISLRKLHALYEEGEQSYARMVMLKRLEACASDLRAGIPGTLGDLAKRWGFSDLSHLNRAFRKQYGTLPSEYRVSSVGWD</sequence>
<keyword evidence="1" id="KW-0805">Transcription regulation</keyword>
<dbReference type="InterPro" id="IPR018060">
    <property type="entry name" value="HTH_AraC"/>
</dbReference>
<name>A0ABU0TYP7_MICTR</name>
<dbReference type="Proteomes" id="UP001226691">
    <property type="component" value="Unassembled WGS sequence"/>
</dbReference>
<keyword evidence="2" id="KW-0238">DNA-binding</keyword>
<dbReference type="SUPFAM" id="SSF46689">
    <property type="entry name" value="Homeodomain-like"/>
    <property type="match status" value="1"/>
</dbReference>
<dbReference type="InterPro" id="IPR009057">
    <property type="entry name" value="Homeodomain-like_sf"/>
</dbReference>
<gene>
    <name evidence="5" type="ORF">QE412_003208</name>
</gene>
<organism evidence="5 6">
    <name type="scientific">Microbacterium trichothecenolyticum</name>
    <name type="common">Aureobacterium trichothecenolyticum</name>
    <dbReference type="NCBI Taxonomy" id="69370"/>
    <lineage>
        <taxon>Bacteria</taxon>
        <taxon>Bacillati</taxon>
        <taxon>Actinomycetota</taxon>
        <taxon>Actinomycetes</taxon>
        <taxon>Micrococcales</taxon>
        <taxon>Microbacteriaceae</taxon>
        <taxon>Microbacterium</taxon>
    </lineage>
</organism>
<dbReference type="PANTHER" id="PTHR46796:SF6">
    <property type="entry name" value="ARAC SUBFAMILY"/>
    <property type="match status" value="1"/>
</dbReference>
<dbReference type="EMBL" id="JAUTBF010000001">
    <property type="protein sequence ID" value="MDQ1124635.1"/>
    <property type="molecule type" value="Genomic_DNA"/>
</dbReference>
<dbReference type="Pfam" id="PF14525">
    <property type="entry name" value="AraC_binding_2"/>
    <property type="match status" value="1"/>
</dbReference>
<evidence type="ECO:0000256" key="3">
    <source>
        <dbReference type="ARBA" id="ARBA00023163"/>
    </source>
</evidence>